<organism evidence="2 3">
    <name type="scientific">Pseudocercospora musae</name>
    <dbReference type="NCBI Taxonomy" id="113226"/>
    <lineage>
        <taxon>Eukaryota</taxon>
        <taxon>Fungi</taxon>
        <taxon>Dikarya</taxon>
        <taxon>Ascomycota</taxon>
        <taxon>Pezizomycotina</taxon>
        <taxon>Dothideomycetes</taxon>
        <taxon>Dothideomycetidae</taxon>
        <taxon>Mycosphaerellales</taxon>
        <taxon>Mycosphaerellaceae</taxon>
        <taxon>Pseudocercospora</taxon>
    </lineage>
</organism>
<gene>
    <name evidence="2" type="ORF">AC579_2959</name>
</gene>
<accession>A0A139I655</accession>
<protein>
    <submittedName>
        <fullName evidence="2">Uncharacterized protein</fullName>
    </submittedName>
</protein>
<dbReference type="OrthoDB" id="2157530at2759"/>
<comment type="caution">
    <text evidence="2">The sequence shown here is derived from an EMBL/GenBank/DDBJ whole genome shotgun (WGS) entry which is preliminary data.</text>
</comment>
<name>A0A139I655_9PEZI</name>
<dbReference type="Proteomes" id="UP000073492">
    <property type="component" value="Unassembled WGS sequence"/>
</dbReference>
<dbReference type="AlphaFoldDB" id="A0A139I655"/>
<dbReference type="EMBL" id="LFZO01000275">
    <property type="protein sequence ID" value="KXT10230.1"/>
    <property type="molecule type" value="Genomic_DNA"/>
</dbReference>
<evidence type="ECO:0000313" key="3">
    <source>
        <dbReference type="Proteomes" id="UP000073492"/>
    </source>
</evidence>
<reference evidence="2 3" key="1">
    <citation type="submission" date="2015-07" db="EMBL/GenBank/DDBJ databases">
        <title>Comparative genomics of the Sigatoka disease complex on banana suggests a link between parallel evolutionary changes in Pseudocercospora fijiensis and Pseudocercospora eumusae and increased virulence on the banana host.</title>
        <authorList>
            <person name="Chang T.-C."/>
            <person name="Salvucci A."/>
            <person name="Crous P.W."/>
            <person name="Stergiopoulos I."/>
        </authorList>
    </citation>
    <scope>NUCLEOTIDE SEQUENCE [LARGE SCALE GENOMIC DNA]</scope>
    <source>
        <strain evidence="2 3">CBS 116634</strain>
    </source>
</reference>
<proteinExistence type="predicted"/>
<feature type="compositionally biased region" description="Basic and acidic residues" evidence="1">
    <location>
        <begin position="11"/>
        <end position="26"/>
    </location>
</feature>
<evidence type="ECO:0000313" key="2">
    <source>
        <dbReference type="EMBL" id="KXT10230.1"/>
    </source>
</evidence>
<sequence>MVYIYKQTSHCNEDKPQQQRSSKREYQSSNYLVKLRVPEERDKIETFEKITPEQSAELGVPFTNTQAWDAFAAFYEKRL</sequence>
<evidence type="ECO:0000256" key="1">
    <source>
        <dbReference type="SAM" id="MobiDB-lite"/>
    </source>
</evidence>
<keyword evidence="3" id="KW-1185">Reference proteome</keyword>
<feature type="region of interest" description="Disordered" evidence="1">
    <location>
        <begin position="7"/>
        <end position="27"/>
    </location>
</feature>